<dbReference type="Proteomes" id="UP000766336">
    <property type="component" value="Unassembled WGS sequence"/>
</dbReference>
<sequence length="92" mass="9895">MDPIRPAGAALAPRTQILPHPPPAEVPPRAAAAPPMPNPTLRLDASLGMVVMEFRNGSEQVARSLPSEVELKAYRLAQRIGLEAEAAKPIRR</sequence>
<organism evidence="2 3">
    <name type="scientific">Roseococcus pinisoli</name>
    <dbReference type="NCBI Taxonomy" id="2835040"/>
    <lineage>
        <taxon>Bacteria</taxon>
        <taxon>Pseudomonadati</taxon>
        <taxon>Pseudomonadota</taxon>
        <taxon>Alphaproteobacteria</taxon>
        <taxon>Acetobacterales</taxon>
        <taxon>Roseomonadaceae</taxon>
        <taxon>Roseococcus</taxon>
    </lineage>
</organism>
<dbReference type="RefSeq" id="WP_213669187.1">
    <property type="nucleotide sequence ID" value="NZ_JAHCDA010000001.1"/>
</dbReference>
<dbReference type="EMBL" id="JAHCDA010000001">
    <property type="protein sequence ID" value="MBS7810575.1"/>
    <property type="molecule type" value="Genomic_DNA"/>
</dbReference>
<accession>A0ABS5QC85</accession>
<feature type="region of interest" description="Disordered" evidence="1">
    <location>
        <begin position="1"/>
        <end position="39"/>
    </location>
</feature>
<name>A0ABS5QC85_9PROT</name>
<evidence type="ECO:0000256" key="1">
    <source>
        <dbReference type="SAM" id="MobiDB-lite"/>
    </source>
</evidence>
<keyword evidence="3" id="KW-1185">Reference proteome</keyword>
<comment type="caution">
    <text evidence="2">The sequence shown here is derived from an EMBL/GenBank/DDBJ whole genome shotgun (WGS) entry which is preliminary data.</text>
</comment>
<protein>
    <submittedName>
        <fullName evidence="2">Uncharacterized protein</fullName>
    </submittedName>
</protein>
<reference evidence="2 3" key="1">
    <citation type="submission" date="2021-05" db="EMBL/GenBank/DDBJ databases">
        <title>Roseococcus sp. XZZS9, whole genome shotgun sequencing project.</title>
        <authorList>
            <person name="Zhao G."/>
            <person name="Shen L."/>
        </authorList>
    </citation>
    <scope>NUCLEOTIDE SEQUENCE [LARGE SCALE GENOMIC DNA]</scope>
    <source>
        <strain evidence="2 3">XZZS9</strain>
    </source>
</reference>
<gene>
    <name evidence="2" type="ORF">KHU32_06475</name>
</gene>
<evidence type="ECO:0000313" key="2">
    <source>
        <dbReference type="EMBL" id="MBS7810575.1"/>
    </source>
</evidence>
<proteinExistence type="predicted"/>
<evidence type="ECO:0000313" key="3">
    <source>
        <dbReference type="Proteomes" id="UP000766336"/>
    </source>
</evidence>